<evidence type="ECO:0000256" key="4">
    <source>
        <dbReference type="ARBA" id="ARBA00022475"/>
    </source>
</evidence>
<dbReference type="PANTHER" id="PTHR43298">
    <property type="entry name" value="MULTIDRUG RESISTANCE PROTEIN NORM-RELATED"/>
    <property type="match status" value="1"/>
</dbReference>
<feature type="transmembrane region" description="Helical" evidence="10">
    <location>
        <begin position="313"/>
        <end position="337"/>
    </location>
</feature>
<dbReference type="NCBIfam" id="TIGR00797">
    <property type="entry name" value="matE"/>
    <property type="match status" value="1"/>
</dbReference>
<feature type="transmembrane region" description="Helical" evidence="10">
    <location>
        <begin position="35"/>
        <end position="55"/>
    </location>
</feature>
<dbReference type="AlphaFoldDB" id="A0A2K8KS56"/>
<dbReference type="InterPro" id="IPR048279">
    <property type="entry name" value="MdtK-like"/>
</dbReference>
<evidence type="ECO:0000256" key="6">
    <source>
        <dbReference type="ARBA" id="ARBA00022989"/>
    </source>
</evidence>
<evidence type="ECO:0000256" key="9">
    <source>
        <dbReference type="ARBA" id="ARBA00031636"/>
    </source>
</evidence>
<feature type="transmembrane region" description="Helical" evidence="10">
    <location>
        <begin position="12"/>
        <end position="29"/>
    </location>
</feature>
<accession>A0A2K8KS56</accession>
<keyword evidence="4" id="KW-1003">Cell membrane</keyword>
<feature type="transmembrane region" description="Helical" evidence="10">
    <location>
        <begin position="186"/>
        <end position="209"/>
    </location>
</feature>
<feature type="transmembrane region" description="Helical" evidence="10">
    <location>
        <begin position="349"/>
        <end position="370"/>
    </location>
</feature>
<dbReference type="GO" id="GO:0005886">
    <property type="term" value="C:plasma membrane"/>
    <property type="evidence" value="ECO:0007669"/>
    <property type="project" value="UniProtKB-SubCell"/>
</dbReference>
<evidence type="ECO:0000256" key="2">
    <source>
        <dbReference type="ARBA" id="ARBA00022448"/>
    </source>
</evidence>
<sequence length="444" mass="47294">MIQGVLMNLMGFVDALMIGQLGETAIAALGNAQQLVSFLFLLMAALSIGGSVLIAQQRGAKNPSAINDSTMAMVQIGLLAGLLLGALVWFFAESLVGLLTTDLFRAPALRSSVPQVAATYLHLIAFALPAMLLSQLLTGALNALGDTRTPVKVAVSFNLVNFILNYVLIFGLGFPGLWAPVFSPLGLVGAALATLIAATGQAMVLFCLARRQDNGLDLSLKRLFRGYGATLKTIFRLGYPNTIDGFYWQGARVFYTVLINSLGAIAYAAYAIVRTLKTLFMLPIGGLQTATAVRIGQLLGAGQFKRAKATAWIALWVGLALMTVPASLLIVFAKPLLALYAITPETERLAYLCTWVLAGSLFFTAINAVIPGLLRAGGDAAAVMHITLLSFILCGAPLAWLLGVYGQLGLVGAFVGISLEEVFKSALFVRRMRQYRWLNQLATG</sequence>
<evidence type="ECO:0000256" key="5">
    <source>
        <dbReference type="ARBA" id="ARBA00022692"/>
    </source>
</evidence>
<feature type="transmembrane region" description="Helical" evidence="10">
    <location>
        <begin position="120"/>
        <end position="141"/>
    </location>
</feature>
<keyword evidence="7" id="KW-0406">Ion transport</keyword>
<dbReference type="OrthoDB" id="9780160at2"/>
<dbReference type="GO" id="GO:0042910">
    <property type="term" value="F:xenobiotic transmembrane transporter activity"/>
    <property type="evidence" value="ECO:0007669"/>
    <property type="project" value="InterPro"/>
</dbReference>
<feature type="transmembrane region" description="Helical" evidence="10">
    <location>
        <begin position="253"/>
        <end position="273"/>
    </location>
</feature>
<dbReference type="GO" id="GO:0015297">
    <property type="term" value="F:antiporter activity"/>
    <property type="evidence" value="ECO:0007669"/>
    <property type="project" value="UniProtKB-KW"/>
</dbReference>
<keyword evidence="12" id="KW-1185">Reference proteome</keyword>
<dbReference type="InterPro" id="IPR002528">
    <property type="entry name" value="MATE_fam"/>
</dbReference>
<dbReference type="Pfam" id="PF01554">
    <property type="entry name" value="MatE"/>
    <property type="match status" value="2"/>
</dbReference>
<reference evidence="11 12" key="1">
    <citation type="journal article" date="2017" name="Environ. Microbiol.">
        <title>Genomic and physiological analyses of 'Reinekea forsetii' reveal a versatile opportunistic lifestyle during spring algae blooms.</title>
        <authorList>
            <person name="Avci B."/>
            <person name="Hahnke R.L."/>
            <person name="Chafee M."/>
            <person name="Fischer T."/>
            <person name="Gruber-Vodicka H."/>
            <person name="Tegetmeyer H.E."/>
            <person name="Harder J."/>
            <person name="Fuchs B.M."/>
            <person name="Amann R.I."/>
            <person name="Teeling H."/>
        </authorList>
    </citation>
    <scope>NUCLEOTIDE SEQUENCE [LARGE SCALE GENOMIC DNA]</scope>
    <source>
        <strain evidence="11 12">Hel1_31_D35</strain>
    </source>
</reference>
<evidence type="ECO:0000256" key="1">
    <source>
        <dbReference type="ARBA" id="ARBA00004429"/>
    </source>
</evidence>
<evidence type="ECO:0000256" key="8">
    <source>
        <dbReference type="ARBA" id="ARBA00023136"/>
    </source>
</evidence>
<evidence type="ECO:0000313" key="12">
    <source>
        <dbReference type="Proteomes" id="UP000229757"/>
    </source>
</evidence>
<dbReference type="Proteomes" id="UP000229757">
    <property type="component" value="Chromosome"/>
</dbReference>
<feature type="transmembrane region" description="Helical" evidence="10">
    <location>
        <begin position="153"/>
        <end position="174"/>
    </location>
</feature>
<evidence type="ECO:0000256" key="7">
    <source>
        <dbReference type="ARBA" id="ARBA00023065"/>
    </source>
</evidence>
<feature type="transmembrane region" description="Helical" evidence="10">
    <location>
        <begin position="408"/>
        <end position="429"/>
    </location>
</feature>
<feature type="transmembrane region" description="Helical" evidence="10">
    <location>
        <begin position="279"/>
        <end position="301"/>
    </location>
</feature>
<feature type="transmembrane region" description="Helical" evidence="10">
    <location>
        <begin position="382"/>
        <end position="402"/>
    </location>
</feature>
<name>A0A2K8KS56_9GAMM</name>
<comment type="subcellular location">
    <subcellularLocation>
        <location evidence="1">Cell inner membrane</location>
        <topology evidence="1">Multi-pass membrane protein</topology>
    </subcellularLocation>
</comment>
<keyword evidence="8 10" id="KW-0472">Membrane</keyword>
<keyword evidence="6 10" id="KW-1133">Transmembrane helix</keyword>
<dbReference type="PIRSF" id="PIRSF006603">
    <property type="entry name" value="DinF"/>
    <property type="match status" value="1"/>
</dbReference>
<feature type="transmembrane region" description="Helical" evidence="10">
    <location>
        <begin position="76"/>
        <end position="100"/>
    </location>
</feature>
<protein>
    <recommendedName>
        <fullName evidence="9">Multidrug-efflux transporter</fullName>
    </recommendedName>
</protein>
<gene>
    <name evidence="11" type="primary">matE</name>
    <name evidence="11" type="ORF">REIFOR_02442</name>
</gene>
<dbReference type="PANTHER" id="PTHR43298:SF2">
    <property type="entry name" value="FMN_FAD EXPORTER YEEO-RELATED"/>
    <property type="match status" value="1"/>
</dbReference>
<evidence type="ECO:0000313" key="11">
    <source>
        <dbReference type="EMBL" id="ATX77567.1"/>
    </source>
</evidence>
<organism evidence="11 12">
    <name type="scientific">Reinekea forsetii</name>
    <dbReference type="NCBI Taxonomy" id="1336806"/>
    <lineage>
        <taxon>Bacteria</taxon>
        <taxon>Pseudomonadati</taxon>
        <taxon>Pseudomonadota</taxon>
        <taxon>Gammaproteobacteria</taxon>
        <taxon>Oceanospirillales</taxon>
        <taxon>Saccharospirillaceae</taxon>
        <taxon>Reinekea</taxon>
    </lineage>
</organism>
<dbReference type="KEGG" id="rfo:REIFOR_02442"/>
<dbReference type="EMBL" id="CP011797">
    <property type="protein sequence ID" value="ATX77567.1"/>
    <property type="molecule type" value="Genomic_DNA"/>
</dbReference>
<keyword evidence="5 10" id="KW-0812">Transmembrane</keyword>
<proteinExistence type="predicted"/>
<evidence type="ECO:0000256" key="10">
    <source>
        <dbReference type="SAM" id="Phobius"/>
    </source>
</evidence>
<keyword evidence="2" id="KW-0813">Transport</keyword>
<dbReference type="GO" id="GO:0006811">
    <property type="term" value="P:monoatomic ion transport"/>
    <property type="evidence" value="ECO:0007669"/>
    <property type="project" value="UniProtKB-KW"/>
</dbReference>
<evidence type="ECO:0000256" key="3">
    <source>
        <dbReference type="ARBA" id="ARBA00022449"/>
    </source>
</evidence>
<dbReference type="InterPro" id="IPR050222">
    <property type="entry name" value="MATE_MdtK"/>
</dbReference>
<keyword evidence="3" id="KW-0050">Antiport</keyword>